<dbReference type="InterPro" id="IPR022081">
    <property type="entry name" value="DUF3631"/>
</dbReference>
<gene>
    <name evidence="3" type="ORF">SAMN05216333_11535</name>
</gene>
<dbReference type="Proteomes" id="UP000198814">
    <property type="component" value="Unassembled WGS sequence"/>
</dbReference>
<keyword evidence="3" id="KW-0378">Hydrolase</keyword>
<protein>
    <submittedName>
        <fullName evidence="3">Putative DNA primase/helicase</fullName>
    </submittedName>
</protein>
<proteinExistence type="predicted"/>
<reference evidence="4" key="1">
    <citation type="submission" date="2016-10" db="EMBL/GenBank/DDBJ databases">
        <authorList>
            <person name="Varghese N."/>
            <person name="Submissions S."/>
        </authorList>
    </citation>
    <scope>NUCLEOTIDE SEQUENCE [LARGE SCALE GENOMIC DNA]</scope>
    <source>
        <strain evidence="4">Nm76</strain>
    </source>
</reference>
<organism evidence="3 4">
    <name type="scientific">Nitrosomonas oligotropha</name>
    <dbReference type="NCBI Taxonomy" id="42354"/>
    <lineage>
        <taxon>Bacteria</taxon>
        <taxon>Pseudomonadati</taxon>
        <taxon>Pseudomonadota</taxon>
        <taxon>Betaproteobacteria</taxon>
        <taxon>Nitrosomonadales</taxon>
        <taxon>Nitrosomonadaceae</taxon>
        <taxon>Nitrosomonas</taxon>
    </lineage>
</organism>
<sequence>MTNLENAALEMMAGGNQAEAADKPGSNQKEPDETVIKRLASLSRIDYDRARKQEAEKLGISVNTLDKEVNAVKRNEIDDSGFTSVEPWEYPVNPGELLSDISATVHRFIVCNKETADAVALWASMTWFIDAIQIAPLAIITAPEKRCGKTQLLTILGKLSYRPLSASSISPASLYRCIEAWQPTLLLDETDAFLRDNEELRGVINSGHSRDNAYVIRTVGDEHTPKRFSTWGAKALSGIGQLSDTLMDRSIVLGLRRKLGNETVDRLRHAEPDLFLTLIRKLARFADDYREQVRRTRPTLPEALNDRAQDNWEPLLAIAECAGSEWLNRANQVALKLSASDKSASISNELLADIQEVFESKRASKISTADLIKTLTDDDEKSWATYNRGRPFHRSNWRTS</sequence>
<evidence type="ECO:0000256" key="1">
    <source>
        <dbReference type="SAM" id="MobiDB-lite"/>
    </source>
</evidence>
<name>A0A1H8RPC8_9PROT</name>
<keyword evidence="4" id="KW-1185">Reference proteome</keyword>
<dbReference type="OrthoDB" id="5959484at2"/>
<dbReference type="Pfam" id="PF12307">
    <property type="entry name" value="DUF3631"/>
    <property type="match status" value="1"/>
</dbReference>
<keyword evidence="3" id="KW-0067">ATP-binding</keyword>
<dbReference type="EMBL" id="FODO01000015">
    <property type="protein sequence ID" value="SEO68419.1"/>
    <property type="molecule type" value="Genomic_DNA"/>
</dbReference>
<dbReference type="GO" id="GO:0004386">
    <property type="term" value="F:helicase activity"/>
    <property type="evidence" value="ECO:0007669"/>
    <property type="project" value="UniProtKB-KW"/>
</dbReference>
<evidence type="ECO:0000313" key="3">
    <source>
        <dbReference type="EMBL" id="SEO68419.1"/>
    </source>
</evidence>
<keyword evidence="3" id="KW-0347">Helicase</keyword>
<keyword evidence="3" id="KW-0547">Nucleotide-binding</keyword>
<feature type="region of interest" description="Disordered" evidence="1">
    <location>
        <begin position="1"/>
        <end position="34"/>
    </location>
</feature>
<evidence type="ECO:0000259" key="2">
    <source>
        <dbReference type="Pfam" id="PF12307"/>
    </source>
</evidence>
<dbReference type="AlphaFoldDB" id="A0A1H8RPC8"/>
<evidence type="ECO:0000313" key="4">
    <source>
        <dbReference type="Proteomes" id="UP000198814"/>
    </source>
</evidence>
<feature type="domain" description="DUF3631" evidence="2">
    <location>
        <begin position="255"/>
        <end position="391"/>
    </location>
</feature>
<dbReference type="STRING" id="42354.SAMN05216333_11535"/>
<accession>A0A1H8RPC8</accession>